<keyword evidence="2" id="KW-0732">Signal</keyword>
<dbReference type="FunCoup" id="H2VA32">
    <property type="interactions" value="62"/>
</dbReference>
<reference evidence="3" key="3">
    <citation type="submission" date="2025-09" db="UniProtKB">
        <authorList>
            <consortium name="Ensembl"/>
        </authorList>
    </citation>
    <scope>IDENTIFICATION</scope>
</reference>
<dbReference type="InParanoid" id="H2VA32"/>
<dbReference type="STRING" id="31033.ENSTRUP00000046072"/>
<organism evidence="3 4">
    <name type="scientific">Takifugu rubripes</name>
    <name type="common">Japanese pufferfish</name>
    <name type="synonym">Fugu rubripes</name>
    <dbReference type="NCBI Taxonomy" id="31033"/>
    <lineage>
        <taxon>Eukaryota</taxon>
        <taxon>Metazoa</taxon>
        <taxon>Chordata</taxon>
        <taxon>Craniata</taxon>
        <taxon>Vertebrata</taxon>
        <taxon>Euteleostomi</taxon>
        <taxon>Actinopterygii</taxon>
        <taxon>Neopterygii</taxon>
        <taxon>Teleostei</taxon>
        <taxon>Neoteleostei</taxon>
        <taxon>Acanthomorphata</taxon>
        <taxon>Eupercaria</taxon>
        <taxon>Tetraodontiformes</taxon>
        <taxon>Tetradontoidea</taxon>
        <taxon>Tetraodontidae</taxon>
        <taxon>Takifugu</taxon>
    </lineage>
</organism>
<dbReference type="Pfam" id="PF00106">
    <property type="entry name" value="adh_short"/>
    <property type="match status" value="1"/>
</dbReference>
<dbReference type="OrthoDB" id="1933717at2759"/>
<reference evidence="3 4" key="1">
    <citation type="journal article" date="2011" name="Genome Biol. Evol.">
        <title>Integration of the genetic map and genome assembly of fugu facilitates insights into distinct features of genome evolution in teleosts and mammals.</title>
        <authorList>
            <person name="Kai W."/>
            <person name="Kikuchi K."/>
            <person name="Tohari S."/>
            <person name="Chew A.K."/>
            <person name="Tay A."/>
            <person name="Fujiwara A."/>
            <person name="Hosoya S."/>
            <person name="Suetake H."/>
            <person name="Naruse K."/>
            <person name="Brenner S."/>
            <person name="Suzuki Y."/>
            <person name="Venkatesh B."/>
        </authorList>
    </citation>
    <scope>NUCLEOTIDE SEQUENCE [LARGE SCALE GENOMIC DNA]</scope>
</reference>
<sequence length="356" mass="39386">MGVFTKIIMAICVVLIAVKWTAPRFDEESLRGARVVVTGASTGIGEQLAYHYARFGAQIVITARREKVLQQVAEKCLSLGAQKALYIAADMSSESEPEKVVDFALEKLGGLDYLVLNHIGPSPFTVWQGDVEHTKWLMQVNFFSYIQMAWRALPSLEQSNGSLVIVSSLLGKTTSPFVAPYSSTKSALNGFFGSLYHELAMKKSNVSVSLCTLGLIDTEAAMDKVRGVVNLPAYPATDAALNIIIIGATRQLELYYPCNYEVKQILHLAGGTAEDHHGYQGCCITLKTEDVVQLKEIYISMRTFQFCFLNDLILIYRDPLLHSFASLNASVHAMSKNTRIFCCLLSDFVLYLCFFG</sequence>
<dbReference type="InterPro" id="IPR002347">
    <property type="entry name" value="SDR_fam"/>
</dbReference>
<dbReference type="PRINTS" id="PR00081">
    <property type="entry name" value="GDHRDH"/>
</dbReference>
<gene>
    <name evidence="3" type="primary">hsd11b1la</name>
</gene>
<dbReference type="SUPFAM" id="SSF51735">
    <property type="entry name" value="NAD(P)-binding Rossmann-fold domains"/>
    <property type="match status" value="1"/>
</dbReference>
<dbReference type="AlphaFoldDB" id="H2VA32"/>
<dbReference type="Ensembl" id="ENSTRUT00000046226.3">
    <property type="protein sequence ID" value="ENSTRUP00000046072.3"/>
    <property type="gene ID" value="ENSTRUG00000017980.3"/>
</dbReference>
<comment type="similarity">
    <text evidence="1">Belongs to the short-chain dehydrogenases/reductases (SDR) family.</text>
</comment>
<feature type="chain" id="PRO_5025654132" evidence="2">
    <location>
        <begin position="24"/>
        <end position="356"/>
    </location>
</feature>
<reference evidence="3" key="2">
    <citation type="submission" date="2025-08" db="UniProtKB">
        <authorList>
            <consortium name="Ensembl"/>
        </authorList>
    </citation>
    <scope>IDENTIFICATION</scope>
</reference>
<protein>
    <submittedName>
        <fullName evidence="3">Hydroxysteroid (11-beta) dehydrogenase 1-like a</fullName>
    </submittedName>
</protein>
<dbReference type="GeneTree" id="ENSGT00940000162487"/>
<dbReference type="Proteomes" id="UP000005226">
    <property type="component" value="Chromosome 20"/>
</dbReference>
<evidence type="ECO:0000313" key="4">
    <source>
        <dbReference type="Proteomes" id="UP000005226"/>
    </source>
</evidence>
<dbReference type="InterPro" id="IPR036291">
    <property type="entry name" value="NAD(P)-bd_dom_sf"/>
</dbReference>
<dbReference type="eggNOG" id="KOG1205">
    <property type="taxonomic scope" value="Eukaryota"/>
</dbReference>
<evidence type="ECO:0000256" key="1">
    <source>
        <dbReference type="ARBA" id="ARBA00006484"/>
    </source>
</evidence>
<keyword evidence="4" id="KW-1185">Reference proteome</keyword>
<dbReference type="HOGENOM" id="CLU_010194_2_1_1"/>
<evidence type="ECO:0000313" key="3">
    <source>
        <dbReference type="Ensembl" id="ENSTRUP00000046072.3"/>
    </source>
</evidence>
<proteinExistence type="inferred from homology"/>
<accession>H2VA32</accession>
<dbReference type="InterPro" id="IPR051253">
    <property type="entry name" value="11-beta-HSD"/>
</dbReference>
<evidence type="ECO:0000256" key="2">
    <source>
        <dbReference type="SAM" id="SignalP"/>
    </source>
</evidence>
<dbReference type="GeneID" id="101065468"/>
<dbReference type="Gene3D" id="3.40.50.720">
    <property type="entry name" value="NAD(P)-binding Rossmann-like Domain"/>
    <property type="match status" value="1"/>
</dbReference>
<dbReference type="GO" id="GO:0016491">
    <property type="term" value="F:oxidoreductase activity"/>
    <property type="evidence" value="ECO:0007669"/>
    <property type="project" value="TreeGrafter"/>
</dbReference>
<dbReference type="PANTHER" id="PTHR44279:SF2">
    <property type="entry name" value="HYDROXYSTEROID (11-BETA) DEHYDROGENASE 1-LIKE B-RELATED"/>
    <property type="match status" value="1"/>
</dbReference>
<dbReference type="PANTHER" id="PTHR44279">
    <property type="entry name" value="HYDROXYSTEROID (11-BETA) DEHYDROGENASE 1-LIKE B-RELATED"/>
    <property type="match status" value="1"/>
</dbReference>
<name>H2VA32_TAKRU</name>
<dbReference type="RefSeq" id="XP_029684148.1">
    <property type="nucleotide sequence ID" value="XM_029828288.1"/>
</dbReference>
<feature type="signal peptide" evidence="2">
    <location>
        <begin position="1"/>
        <end position="23"/>
    </location>
</feature>